<evidence type="ECO:0000313" key="3">
    <source>
        <dbReference type="Proteomes" id="UP001190700"/>
    </source>
</evidence>
<gene>
    <name evidence="2" type="ORF">CYMTET_20336</name>
</gene>
<sequence length="228" mass="26068">MRLYDIDGYLKQMKDQSNAIVSTTQTTSHVLTEAWKLDIETMFKLIHDKPITDDPFVVNFDRAYNWIGFANKRNAKRHLIKNFDNGIDFSITDPDVPQTELIMLSADCFKSMCMTANTAQGKLVRKYYIELERNLRDGYLPLAGQVVQNYDAKNNVETEVLLKTTENGADGAPTWVGVWRDARTKQMMAGKSMIDMLKDKGVTDLRAYQVVENLHNQSVLGFKGWTKN</sequence>
<keyword evidence="3" id="KW-1185">Reference proteome</keyword>
<accession>A0AAE0G4Q7</accession>
<protein>
    <recommendedName>
        <fullName evidence="1">MSV199 domain-containing protein</fullName>
    </recommendedName>
</protein>
<proteinExistence type="predicted"/>
<comment type="caution">
    <text evidence="2">The sequence shown here is derived from an EMBL/GenBank/DDBJ whole genome shotgun (WGS) entry which is preliminary data.</text>
</comment>
<dbReference type="InterPro" id="IPR018879">
    <property type="entry name" value="MSV199_dom"/>
</dbReference>
<dbReference type="Proteomes" id="UP001190700">
    <property type="component" value="Unassembled WGS sequence"/>
</dbReference>
<reference evidence="2 3" key="1">
    <citation type="journal article" date="2015" name="Genome Biol. Evol.">
        <title>Comparative Genomics of a Bacterivorous Green Alga Reveals Evolutionary Causalities and Consequences of Phago-Mixotrophic Mode of Nutrition.</title>
        <authorList>
            <person name="Burns J.A."/>
            <person name="Paasch A."/>
            <person name="Narechania A."/>
            <person name="Kim E."/>
        </authorList>
    </citation>
    <scope>NUCLEOTIDE SEQUENCE [LARGE SCALE GENOMIC DNA]</scope>
    <source>
        <strain evidence="2 3">PLY_AMNH</strain>
    </source>
</reference>
<evidence type="ECO:0000313" key="2">
    <source>
        <dbReference type="EMBL" id="KAK3271298.1"/>
    </source>
</evidence>
<evidence type="ECO:0000259" key="1">
    <source>
        <dbReference type="Pfam" id="PF10553"/>
    </source>
</evidence>
<feature type="domain" description="MSV199" evidence="1">
    <location>
        <begin position="92"/>
        <end position="133"/>
    </location>
</feature>
<dbReference type="EMBL" id="LGRX02009862">
    <property type="protein sequence ID" value="KAK3271298.1"/>
    <property type="molecule type" value="Genomic_DNA"/>
</dbReference>
<dbReference type="AlphaFoldDB" id="A0AAE0G4Q7"/>
<dbReference type="Pfam" id="PF10553">
    <property type="entry name" value="MSV199"/>
    <property type="match status" value="1"/>
</dbReference>
<name>A0AAE0G4Q7_9CHLO</name>
<organism evidence="2 3">
    <name type="scientific">Cymbomonas tetramitiformis</name>
    <dbReference type="NCBI Taxonomy" id="36881"/>
    <lineage>
        <taxon>Eukaryota</taxon>
        <taxon>Viridiplantae</taxon>
        <taxon>Chlorophyta</taxon>
        <taxon>Pyramimonadophyceae</taxon>
        <taxon>Pyramimonadales</taxon>
        <taxon>Pyramimonadaceae</taxon>
        <taxon>Cymbomonas</taxon>
    </lineage>
</organism>